<dbReference type="InterPro" id="IPR048466">
    <property type="entry name" value="DNA_pol3_delta-like_C"/>
</dbReference>
<dbReference type="RefSeq" id="WP_273190376.1">
    <property type="nucleotide sequence ID" value="NZ_DYUZ01000029.1"/>
</dbReference>
<dbReference type="GO" id="GO:0003677">
    <property type="term" value="F:DNA binding"/>
    <property type="evidence" value="ECO:0007669"/>
    <property type="project" value="InterPro"/>
</dbReference>
<dbReference type="Pfam" id="PF06144">
    <property type="entry name" value="DNA_pol3_delta"/>
    <property type="match status" value="1"/>
</dbReference>
<name>A0A921IWV4_9ACTN</name>
<dbReference type="EC" id="2.7.7.7" evidence="1"/>
<dbReference type="AlphaFoldDB" id="A0A921IWV4"/>
<sequence>MAAASLLAGYLVVGTDEVKRDAAVERLKGRLASSGMLDFNFDERDMRKDQEVDDVLSSLNTYPMGTDFRLVVLTGCDRMPKQLSEALVSYFADPAPTTVCLVVADALAKNTRLYKAIAKLGDKAVIDCAPKKRWELPRQVQGMARRYGVEIILSASEALVARAGTSTRMLDNELKRLASLVSGGRIDVEDVERNVMRTAEVQPWDFLDALSARELPRALELYRCFPAHSEVRIYSLMVARIRELIVAKALDARGRGRELAQTLGVKDWQVKNHIRWARRFKMERLVDALHEAVEVERALKGSSDSDLAMVRWIAHIAG</sequence>
<dbReference type="InterPro" id="IPR005790">
    <property type="entry name" value="DNA_polIII_delta"/>
</dbReference>
<keyword evidence="4 11" id="KW-0548">Nucleotidyltransferase</keyword>
<evidence type="ECO:0000256" key="3">
    <source>
        <dbReference type="ARBA" id="ARBA00022679"/>
    </source>
</evidence>
<evidence type="ECO:0000256" key="5">
    <source>
        <dbReference type="ARBA" id="ARBA00022705"/>
    </source>
</evidence>
<evidence type="ECO:0000256" key="8">
    <source>
        <dbReference type="ARBA" id="ARBA00049244"/>
    </source>
</evidence>
<dbReference type="GO" id="GO:0009360">
    <property type="term" value="C:DNA polymerase III complex"/>
    <property type="evidence" value="ECO:0007669"/>
    <property type="project" value="InterPro"/>
</dbReference>
<keyword evidence="6" id="KW-0239">DNA-directed DNA polymerase</keyword>
<comment type="catalytic activity">
    <reaction evidence="8">
        <text>DNA(n) + a 2'-deoxyribonucleoside 5'-triphosphate = DNA(n+1) + diphosphate</text>
        <dbReference type="Rhea" id="RHEA:22508"/>
        <dbReference type="Rhea" id="RHEA-COMP:17339"/>
        <dbReference type="Rhea" id="RHEA-COMP:17340"/>
        <dbReference type="ChEBI" id="CHEBI:33019"/>
        <dbReference type="ChEBI" id="CHEBI:61560"/>
        <dbReference type="ChEBI" id="CHEBI:173112"/>
        <dbReference type="EC" id="2.7.7.7"/>
    </reaction>
</comment>
<dbReference type="InterPro" id="IPR027417">
    <property type="entry name" value="P-loop_NTPase"/>
</dbReference>
<evidence type="ECO:0000259" key="10">
    <source>
        <dbReference type="Pfam" id="PF21694"/>
    </source>
</evidence>
<evidence type="ECO:0000256" key="6">
    <source>
        <dbReference type="ARBA" id="ARBA00022932"/>
    </source>
</evidence>
<dbReference type="Gene3D" id="1.10.8.60">
    <property type="match status" value="1"/>
</dbReference>
<dbReference type="PANTHER" id="PTHR34388">
    <property type="entry name" value="DNA POLYMERASE III SUBUNIT DELTA"/>
    <property type="match status" value="1"/>
</dbReference>
<gene>
    <name evidence="11" type="primary">holA</name>
    <name evidence="11" type="ORF">K8V70_06645</name>
</gene>
<keyword evidence="3 11" id="KW-0808">Transferase</keyword>
<dbReference type="SUPFAM" id="SSF48019">
    <property type="entry name" value="post-AAA+ oligomerization domain-like"/>
    <property type="match status" value="1"/>
</dbReference>
<evidence type="ECO:0000313" key="12">
    <source>
        <dbReference type="Proteomes" id="UP000753256"/>
    </source>
</evidence>
<evidence type="ECO:0000256" key="2">
    <source>
        <dbReference type="ARBA" id="ARBA00017703"/>
    </source>
</evidence>
<dbReference type="Gene3D" id="1.20.272.10">
    <property type="match status" value="1"/>
</dbReference>
<reference evidence="11" key="2">
    <citation type="submission" date="2021-09" db="EMBL/GenBank/DDBJ databases">
        <authorList>
            <person name="Gilroy R."/>
        </authorList>
    </citation>
    <scope>NUCLEOTIDE SEQUENCE</scope>
    <source>
        <strain evidence="11">ChiHjej13B12-9602</strain>
    </source>
</reference>
<organism evidence="11 12">
    <name type="scientific">Enorma phocaeensis</name>
    <dbReference type="NCBI Taxonomy" id="1871019"/>
    <lineage>
        <taxon>Bacteria</taxon>
        <taxon>Bacillati</taxon>
        <taxon>Actinomycetota</taxon>
        <taxon>Coriobacteriia</taxon>
        <taxon>Coriobacteriales</taxon>
        <taxon>Coriobacteriaceae</taxon>
        <taxon>Enorma</taxon>
    </lineage>
</organism>
<keyword evidence="5" id="KW-0235">DNA replication</keyword>
<evidence type="ECO:0000259" key="9">
    <source>
        <dbReference type="Pfam" id="PF06144"/>
    </source>
</evidence>
<dbReference type="PANTHER" id="PTHR34388:SF1">
    <property type="entry name" value="DNA POLYMERASE III SUBUNIT DELTA"/>
    <property type="match status" value="1"/>
</dbReference>
<accession>A0A921IWV4</accession>
<comment type="caution">
    <text evidence="11">The sequence shown here is derived from an EMBL/GenBank/DDBJ whole genome shotgun (WGS) entry which is preliminary data.</text>
</comment>
<dbReference type="GO" id="GO:0003887">
    <property type="term" value="F:DNA-directed DNA polymerase activity"/>
    <property type="evidence" value="ECO:0007669"/>
    <property type="project" value="UniProtKB-KW"/>
</dbReference>
<dbReference type="NCBIfam" id="TIGR01128">
    <property type="entry name" value="holA"/>
    <property type="match status" value="1"/>
</dbReference>
<feature type="domain" description="DNA polymerase III delta subunit-like C-terminal" evidence="10">
    <location>
        <begin position="205"/>
        <end position="306"/>
    </location>
</feature>
<dbReference type="InterPro" id="IPR010372">
    <property type="entry name" value="DNA_pol3_delta_N"/>
</dbReference>
<evidence type="ECO:0000256" key="7">
    <source>
        <dbReference type="ARBA" id="ARBA00034754"/>
    </source>
</evidence>
<protein>
    <recommendedName>
        <fullName evidence="2">DNA polymerase III subunit delta</fullName>
        <ecNumber evidence="1">2.7.7.7</ecNumber>
    </recommendedName>
</protein>
<evidence type="ECO:0000256" key="1">
    <source>
        <dbReference type="ARBA" id="ARBA00012417"/>
    </source>
</evidence>
<dbReference type="Pfam" id="PF21694">
    <property type="entry name" value="DNA_pol3_delta_C"/>
    <property type="match status" value="1"/>
</dbReference>
<evidence type="ECO:0000313" key="11">
    <source>
        <dbReference type="EMBL" id="HJG37522.1"/>
    </source>
</evidence>
<comment type="similarity">
    <text evidence="7">Belongs to the DNA polymerase HolA subunit family.</text>
</comment>
<proteinExistence type="inferred from homology"/>
<dbReference type="GO" id="GO:0006261">
    <property type="term" value="P:DNA-templated DNA replication"/>
    <property type="evidence" value="ECO:0007669"/>
    <property type="project" value="TreeGrafter"/>
</dbReference>
<dbReference type="SUPFAM" id="SSF52540">
    <property type="entry name" value="P-loop containing nucleoside triphosphate hydrolases"/>
    <property type="match status" value="1"/>
</dbReference>
<dbReference type="Gene3D" id="3.40.50.300">
    <property type="entry name" value="P-loop containing nucleotide triphosphate hydrolases"/>
    <property type="match status" value="1"/>
</dbReference>
<dbReference type="EMBL" id="DYUZ01000029">
    <property type="protein sequence ID" value="HJG37522.1"/>
    <property type="molecule type" value="Genomic_DNA"/>
</dbReference>
<reference evidence="11" key="1">
    <citation type="journal article" date="2021" name="PeerJ">
        <title>Extensive microbial diversity within the chicken gut microbiome revealed by metagenomics and culture.</title>
        <authorList>
            <person name="Gilroy R."/>
            <person name="Ravi A."/>
            <person name="Getino M."/>
            <person name="Pursley I."/>
            <person name="Horton D.L."/>
            <person name="Alikhan N.F."/>
            <person name="Baker D."/>
            <person name="Gharbi K."/>
            <person name="Hall N."/>
            <person name="Watson M."/>
            <person name="Adriaenssens E.M."/>
            <person name="Foster-Nyarko E."/>
            <person name="Jarju S."/>
            <person name="Secka A."/>
            <person name="Antonio M."/>
            <person name="Oren A."/>
            <person name="Chaudhuri R.R."/>
            <person name="La Ragione R."/>
            <person name="Hildebrand F."/>
            <person name="Pallen M.J."/>
        </authorList>
    </citation>
    <scope>NUCLEOTIDE SEQUENCE</scope>
    <source>
        <strain evidence="11">ChiHjej13B12-9602</strain>
    </source>
</reference>
<dbReference type="Proteomes" id="UP000753256">
    <property type="component" value="Unassembled WGS sequence"/>
</dbReference>
<evidence type="ECO:0000256" key="4">
    <source>
        <dbReference type="ARBA" id="ARBA00022695"/>
    </source>
</evidence>
<feature type="domain" description="DNA polymerase III delta N-terminal" evidence="9">
    <location>
        <begin position="10"/>
        <end position="119"/>
    </location>
</feature>
<dbReference type="InterPro" id="IPR008921">
    <property type="entry name" value="DNA_pol3_clamp-load_cplx_C"/>
</dbReference>